<dbReference type="Gene3D" id="3.90.230.10">
    <property type="entry name" value="Creatinase/methionine aminopeptidase superfamily"/>
    <property type="match status" value="1"/>
</dbReference>
<keyword evidence="2" id="KW-0031">Aminopeptidase</keyword>
<dbReference type="Proteomes" id="UP000243904">
    <property type="component" value="Chromosome I"/>
</dbReference>
<protein>
    <submittedName>
        <fullName evidence="2">Xaa-Pro aminopeptidase</fullName>
    </submittedName>
</protein>
<organism evidence="2 3">
    <name type="scientific">Bradyrhizobium canariense</name>
    <dbReference type="NCBI Taxonomy" id="255045"/>
    <lineage>
        <taxon>Bacteria</taxon>
        <taxon>Pseudomonadati</taxon>
        <taxon>Pseudomonadota</taxon>
        <taxon>Alphaproteobacteria</taxon>
        <taxon>Hyphomicrobiales</taxon>
        <taxon>Nitrobacteraceae</taxon>
        <taxon>Bradyrhizobium</taxon>
    </lineage>
</organism>
<dbReference type="SUPFAM" id="SSF55920">
    <property type="entry name" value="Creatinase/aminopeptidase"/>
    <property type="match status" value="1"/>
</dbReference>
<dbReference type="InterPro" id="IPR000994">
    <property type="entry name" value="Pept_M24"/>
</dbReference>
<dbReference type="Pfam" id="PF00557">
    <property type="entry name" value="Peptidase_M24"/>
    <property type="match status" value="1"/>
</dbReference>
<dbReference type="EMBL" id="LT629750">
    <property type="protein sequence ID" value="SDS48779.1"/>
    <property type="molecule type" value="Genomic_DNA"/>
</dbReference>
<reference evidence="3" key="1">
    <citation type="submission" date="2016-10" db="EMBL/GenBank/DDBJ databases">
        <authorList>
            <person name="Varghese N."/>
            <person name="Submissions S."/>
        </authorList>
    </citation>
    <scope>NUCLEOTIDE SEQUENCE [LARGE SCALE GENOMIC DNA]</scope>
    <source>
        <strain evidence="3">GAS369</strain>
    </source>
</reference>
<accession>A0A1H1SN13</accession>
<name>A0A1H1SN13_9BRAD</name>
<sequence length="549" mass="59101">MMSLHADWSYIEQEFECGLRDRFLMPVRSFDNAKSVTPFILEAGGRRTALFVHVEHGNASAAMLPPTIGQVFYRPYFTFEPTLHGPVYATLSDAICNLAQGERALQIDAKLPMTVATDLARTFTVSHEEVFDAGPVTLRQVSAAATAEMLAAWRPSAGRAAQRLLTRSPVRDRITPYLDVPEQDRLAALDRLLSAEGIDALVLTTRLNIQEVAGVPMRAKRAPLAAFYIPGGSAWVVEAGTGGSGKTFSSSRAAFTDICATGRVACEMDDIGFGLFASLGLDARETVAADILLRRWRDHNTLPDLAFYIIATRASARAMESALEFAGNAIDTGRAVTEMDAYKVYFDTLHAFVLEVAPELRVGKTLTNFHSGARTIFPANATAAPLSAEANMLKLDTGCLLFDPQGVLLGCSDIARTLALSDAGRELYALFQRGVRDTLIPACKVGARGDAIHAAGVEAIWGAASRPVGNPLFVDLPDPIAGYDRDVGHLLGKNNLAHLTFTSRTQDALSEGMIACCEYQWPIAGHAIAYEDTCLVTPSGGLNLTSDES</sequence>
<evidence type="ECO:0000259" key="1">
    <source>
        <dbReference type="Pfam" id="PF00557"/>
    </source>
</evidence>
<gene>
    <name evidence="2" type="ORF">SAMN05444158_2213</name>
</gene>
<keyword evidence="2" id="KW-0378">Hydrolase</keyword>
<proteinExistence type="predicted"/>
<dbReference type="InterPro" id="IPR036005">
    <property type="entry name" value="Creatinase/aminopeptidase-like"/>
</dbReference>
<evidence type="ECO:0000313" key="2">
    <source>
        <dbReference type="EMBL" id="SDS48779.1"/>
    </source>
</evidence>
<evidence type="ECO:0000313" key="3">
    <source>
        <dbReference type="Proteomes" id="UP000243904"/>
    </source>
</evidence>
<keyword evidence="3" id="KW-1185">Reference proteome</keyword>
<dbReference type="AlphaFoldDB" id="A0A1H1SN13"/>
<keyword evidence="2" id="KW-0645">Protease</keyword>
<feature type="domain" description="Peptidase M24" evidence="1">
    <location>
        <begin position="313"/>
        <end position="537"/>
    </location>
</feature>
<dbReference type="GO" id="GO:0004177">
    <property type="term" value="F:aminopeptidase activity"/>
    <property type="evidence" value="ECO:0007669"/>
    <property type="project" value="UniProtKB-KW"/>
</dbReference>